<dbReference type="InterPro" id="IPR000045">
    <property type="entry name" value="Prepilin_IV_endopep_pep"/>
</dbReference>
<feature type="transmembrane region" description="Helical" evidence="2">
    <location>
        <begin position="142"/>
        <end position="160"/>
    </location>
</feature>
<feature type="transmembrane region" description="Helical" evidence="2">
    <location>
        <begin position="209"/>
        <end position="227"/>
    </location>
</feature>
<comment type="similarity">
    <text evidence="1">Belongs to the peptidase A24 family.</text>
</comment>
<gene>
    <name evidence="4" type="ORF">C8D76_10730</name>
</gene>
<evidence type="ECO:0000259" key="3">
    <source>
        <dbReference type="Pfam" id="PF01478"/>
    </source>
</evidence>
<evidence type="ECO:0000313" key="4">
    <source>
        <dbReference type="EMBL" id="PVX38809.1"/>
    </source>
</evidence>
<feature type="domain" description="Prepilin type IV endopeptidase peptidase" evidence="3">
    <location>
        <begin position="92"/>
        <end position="201"/>
    </location>
</feature>
<accession>A0A2U0T5D2</accession>
<dbReference type="GO" id="GO:0004190">
    <property type="term" value="F:aspartic-type endopeptidase activity"/>
    <property type="evidence" value="ECO:0007669"/>
    <property type="project" value="InterPro"/>
</dbReference>
<dbReference type="AlphaFoldDB" id="A0A2U0T5D2"/>
<protein>
    <submittedName>
        <fullName evidence="4">Type 4 prepilin peptidase 1</fullName>
    </submittedName>
</protein>
<dbReference type="Gene3D" id="1.20.120.1220">
    <property type="match status" value="1"/>
</dbReference>
<keyword evidence="5" id="KW-1185">Reference proteome</keyword>
<keyword evidence="2" id="KW-0472">Membrane</keyword>
<dbReference type="GO" id="GO:0005886">
    <property type="term" value="C:plasma membrane"/>
    <property type="evidence" value="ECO:0007669"/>
    <property type="project" value="TreeGrafter"/>
</dbReference>
<comment type="caution">
    <text evidence="4">The sequence shown here is derived from an EMBL/GenBank/DDBJ whole genome shotgun (WGS) entry which is preliminary data.</text>
</comment>
<evidence type="ECO:0000313" key="5">
    <source>
        <dbReference type="Proteomes" id="UP000245909"/>
    </source>
</evidence>
<feature type="transmembrane region" description="Helical" evidence="2">
    <location>
        <begin position="180"/>
        <end position="202"/>
    </location>
</feature>
<dbReference type="OrthoDB" id="5689065at2"/>
<reference evidence="4 5" key="1">
    <citation type="submission" date="2018-05" db="EMBL/GenBank/DDBJ databases">
        <title>Genomic Encyclopedia of Type Strains, Phase IV (KMG-IV): sequencing the most valuable type-strain genomes for metagenomic binning, comparative biology and taxonomic classification.</title>
        <authorList>
            <person name="Goeker M."/>
        </authorList>
    </citation>
    <scope>NUCLEOTIDE SEQUENCE [LARGE SCALE GENOMIC DNA]</scope>
    <source>
        <strain evidence="4 5">DSM 22999</strain>
    </source>
</reference>
<dbReference type="Pfam" id="PF01478">
    <property type="entry name" value="Peptidase_A24"/>
    <property type="match status" value="1"/>
</dbReference>
<dbReference type="PANTHER" id="PTHR30487:SF0">
    <property type="entry name" value="PREPILIN LEADER PEPTIDASE_N-METHYLTRANSFERASE-RELATED"/>
    <property type="match status" value="1"/>
</dbReference>
<dbReference type="InterPro" id="IPR050882">
    <property type="entry name" value="Prepilin_peptidase/N-MTase"/>
</dbReference>
<dbReference type="EMBL" id="QENU01000007">
    <property type="protein sequence ID" value="PVX38809.1"/>
    <property type="molecule type" value="Genomic_DNA"/>
</dbReference>
<evidence type="ECO:0000256" key="1">
    <source>
        <dbReference type="ARBA" id="ARBA00005801"/>
    </source>
</evidence>
<keyword evidence="2" id="KW-0812">Transmembrane</keyword>
<dbReference type="PANTHER" id="PTHR30487">
    <property type="entry name" value="TYPE 4 PREPILIN-LIKE PROTEINS LEADER PEPTIDE-PROCESSING ENZYME"/>
    <property type="match status" value="1"/>
</dbReference>
<evidence type="ECO:0000256" key="2">
    <source>
        <dbReference type="SAM" id="Phobius"/>
    </source>
</evidence>
<keyword evidence="2" id="KW-1133">Transmembrane helix</keyword>
<proteinExistence type="inferred from homology"/>
<sequence>MITLAFFLIGGLVGLSIRHYWTHFHDRLAQEVYSTYCEIFPENPPHFRPQKISLPPIKCGQKWRYFLGFATLFGFCQYLFSSSLLAAFIAAFTLSILITVSVIDWRYQLISPTFCQLLACLGVGAAYLQLLPISLEQSLQSVALSFALFFLFFHLTQYLYQREAFGRGDYWLISGLSSFLPWQQLPLFYFIACSCAIAYALFSKQQQIALAPFLSIGALAAFLLNVLG</sequence>
<dbReference type="Proteomes" id="UP000245909">
    <property type="component" value="Unassembled WGS sequence"/>
</dbReference>
<organism evidence="4 5">
    <name type="scientific">Alitibacter langaaensis DSM 22999</name>
    <dbReference type="NCBI Taxonomy" id="1122935"/>
    <lineage>
        <taxon>Bacteria</taxon>
        <taxon>Pseudomonadati</taxon>
        <taxon>Pseudomonadota</taxon>
        <taxon>Gammaproteobacteria</taxon>
        <taxon>Pasteurellales</taxon>
        <taxon>Pasteurellaceae</taxon>
        <taxon>Alitibacter</taxon>
    </lineage>
</organism>
<dbReference type="GO" id="GO:0006465">
    <property type="term" value="P:signal peptide processing"/>
    <property type="evidence" value="ECO:0007669"/>
    <property type="project" value="TreeGrafter"/>
</dbReference>
<feature type="transmembrane region" description="Helical" evidence="2">
    <location>
        <begin position="109"/>
        <end position="130"/>
    </location>
</feature>
<name>A0A2U0T5D2_9PAST</name>
<dbReference type="RefSeq" id="WP_116631886.1">
    <property type="nucleotide sequence ID" value="NZ_QENU01000007.1"/>
</dbReference>